<dbReference type="Gene3D" id="1.20.58.90">
    <property type="match status" value="1"/>
</dbReference>
<dbReference type="InterPro" id="IPR016181">
    <property type="entry name" value="Acyl_CoA_acyltransferase"/>
</dbReference>
<gene>
    <name evidence="7" type="ORF">OBE_01759</name>
</gene>
<keyword evidence="6" id="KW-0961">Cell wall biogenesis/degradation</keyword>
<name>K1U3X7_9ZZZZ</name>
<dbReference type="PANTHER" id="PTHR36174:SF1">
    <property type="entry name" value="LIPID II:GLYCINE GLYCYLTRANSFERASE"/>
    <property type="match status" value="1"/>
</dbReference>
<dbReference type="GO" id="GO:0016755">
    <property type="term" value="F:aminoacyltransferase activity"/>
    <property type="evidence" value="ECO:0007669"/>
    <property type="project" value="InterPro"/>
</dbReference>
<evidence type="ECO:0000256" key="2">
    <source>
        <dbReference type="ARBA" id="ARBA00022679"/>
    </source>
</evidence>
<proteinExistence type="inferred from homology"/>
<evidence type="ECO:0000256" key="3">
    <source>
        <dbReference type="ARBA" id="ARBA00022960"/>
    </source>
</evidence>
<evidence type="ECO:0000313" key="7">
    <source>
        <dbReference type="EMBL" id="EKC74594.1"/>
    </source>
</evidence>
<evidence type="ECO:0000256" key="5">
    <source>
        <dbReference type="ARBA" id="ARBA00023315"/>
    </source>
</evidence>
<dbReference type="GO" id="GO:0008360">
    <property type="term" value="P:regulation of cell shape"/>
    <property type="evidence" value="ECO:0007669"/>
    <property type="project" value="UniProtKB-KW"/>
</dbReference>
<dbReference type="EC" id="2.3.2.-" evidence="7"/>
<keyword evidence="3" id="KW-0133">Cell shape</keyword>
<evidence type="ECO:0000256" key="6">
    <source>
        <dbReference type="ARBA" id="ARBA00023316"/>
    </source>
</evidence>
<keyword evidence="5 7" id="KW-0012">Acyltransferase</keyword>
<dbReference type="InterPro" id="IPR050644">
    <property type="entry name" value="PG_Glycine_Bridge_Synth"/>
</dbReference>
<comment type="caution">
    <text evidence="7">The sequence shown here is derived from an EMBL/GenBank/DDBJ whole genome shotgun (WGS) entry which is preliminary data.</text>
</comment>
<evidence type="ECO:0000256" key="1">
    <source>
        <dbReference type="ARBA" id="ARBA00009943"/>
    </source>
</evidence>
<dbReference type="PANTHER" id="PTHR36174">
    <property type="entry name" value="LIPID II:GLYCINE GLYCYLTRANSFERASE"/>
    <property type="match status" value="1"/>
</dbReference>
<reference evidence="7" key="1">
    <citation type="journal article" date="2013" name="Environ. Microbiol.">
        <title>Microbiota from the distal guts of lean and obese adolescents exhibit partial functional redundancy besides clear differences in community structure.</title>
        <authorList>
            <person name="Ferrer M."/>
            <person name="Ruiz A."/>
            <person name="Lanza F."/>
            <person name="Haange S.B."/>
            <person name="Oberbach A."/>
            <person name="Till H."/>
            <person name="Bargiela R."/>
            <person name="Campoy C."/>
            <person name="Segura M.T."/>
            <person name="Richter M."/>
            <person name="von Bergen M."/>
            <person name="Seifert J."/>
            <person name="Suarez A."/>
        </authorList>
    </citation>
    <scope>NUCLEOTIDE SEQUENCE</scope>
</reference>
<dbReference type="GO" id="GO:0071555">
    <property type="term" value="P:cell wall organization"/>
    <property type="evidence" value="ECO:0007669"/>
    <property type="project" value="UniProtKB-KW"/>
</dbReference>
<sequence>MKIITLSPQEFDKFASTHRYRNYYQTSAYGNTMASNGFKIHYLGITDNLNHLIGATLIIYKEIFMNQKIAYAPRGILFDYSNSVSVQELVNKLKQVLGKQGFLLLRMDPYIPATIRNKRGLVKNMNNGINIIMSNLKHAGFKYKGQNQFFENEKGRYEAVTLLVDRDIKGIYRSFSKNTRHKINKASASGIMIVNDKNKNIDFLYNFIKEKTNKSKKYYEDLVKNFNIKANVYYAVLDTNTFVISSKKVYEHELEKNEYLSKKIQEHGIATKKPVKKNILNSKMESDRLLNVYKNQLVLATKLLQDYPNNLILGGALTIEYDNAIYLIVDGYDKKYKNLCCNYLIRWYIINEGVKKQYKYFNMNCISGEFRKKNPYSGLNENKLDLMEYQQNILGNLT</sequence>
<keyword evidence="4" id="KW-0573">Peptidoglycan synthesis</keyword>
<dbReference type="SUPFAM" id="SSF55729">
    <property type="entry name" value="Acyl-CoA N-acyltransferases (Nat)"/>
    <property type="match status" value="2"/>
</dbReference>
<dbReference type="GO" id="GO:0009252">
    <property type="term" value="P:peptidoglycan biosynthetic process"/>
    <property type="evidence" value="ECO:0007669"/>
    <property type="project" value="UniProtKB-KW"/>
</dbReference>
<dbReference type="Pfam" id="PF02388">
    <property type="entry name" value="FemAB"/>
    <property type="match status" value="1"/>
</dbReference>
<evidence type="ECO:0000256" key="4">
    <source>
        <dbReference type="ARBA" id="ARBA00022984"/>
    </source>
</evidence>
<dbReference type="EMBL" id="AJWZ01001172">
    <property type="protein sequence ID" value="EKC74594.1"/>
    <property type="molecule type" value="Genomic_DNA"/>
</dbReference>
<comment type="similarity">
    <text evidence="1">Belongs to the FemABX family.</text>
</comment>
<dbReference type="InterPro" id="IPR003447">
    <property type="entry name" value="FEMABX"/>
</dbReference>
<organism evidence="7">
    <name type="scientific">human gut metagenome</name>
    <dbReference type="NCBI Taxonomy" id="408170"/>
    <lineage>
        <taxon>unclassified sequences</taxon>
        <taxon>metagenomes</taxon>
        <taxon>organismal metagenomes</taxon>
    </lineage>
</organism>
<accession>K1U3X7</accession>
<protein>
    <submittedName>
        <fullName evidence="7">Methicillin resistance protein</fullName>
        <ecNumber evidence="7">2.3.2.-</ecNumber>
    </submittedName>
</protein>
<dbReference type="AlphaFoldDB" id="K1U3X7"/>
<keyword evidence="2 7" id="KW-0808">Transferase</keyword>
<dbReference type="Gene3D" id="3.40.630.30">
    <property type="match status" value="2"/>
</dbReference>
<dbReference type="PROSITE" id="PS51191">
    <property type="entry name" value="FEMABX"/>
    <property type="match status" value="1"/>
</dbReference>